<dbReference type="Proteomes" id="UP000597444">
    <property type="component" value="Unassembled WGS sequence"/>
</dbReference>
<name>A0A8J3IJV0_9CHLR</name>
<dbReference type="RefSeq" id="WP_220202973.1">
    <property type="nucleotide sequence ID" value="NZ_BNJK01000001.1"/>
</dbReference>
<evidence type="ECO:0000313" key="9">
    <source>
        <dbReference type="Proteomes" id="UP000597444"/>
    </source>
</evidence>
<dbReference type="PANTHER" id="PTHR23520">
    <property type="entry name" value="TRANSPORTER, PUTATIVE (AFU_ORTHOLOGUE AFUA_3G04000)-RELATED"/>
    <property type="match status" value="1"/>
</dbReference>
<comment type="subcellular location">
    <subcellularLocation>
        <location evidence="1">Cell membrane</location>
        <topology evidence="1">Multi-pass membrane protein</topology>
    </subcellularLocation>
</comment>
<dbReference type="SUPFAM" id="SSF103473">
    <property type="entry name" value="MFS general substrate transporter"/>
    <property type="match status" value="1"/>
</dbReference>
<keyword evidence="3 6" id="KW-1133">Transmembrane helix</keyword>
<evidence type="ECO:0000259" key="7">
    <source>
        <dbReference type="PROSITE" id="PS50850"/>
    </source>
</evidence>
<evidence type="ECO:0000256" key="3">
    <source>
        <dbReference type="ARBA" id="ARBA00022989"/>
    </source>
</evidence>
<dbReference type="PANTHER" id="PTHR23520:SF5">
    <property type="entry name" value="TRANSPORTER, PUTATIVE (AFU_ORTHOLOGUE AFUA_3G04000)-RELATED"/>
    <property type="match status" value="1"/>
</dbReference>
<dbReference type="InterPro" id="IPR020846">
    <property type="entry name" value="MFS_dom"/>
</dbReference>
<comment type="caution">
    <text evidence="8">The sequence shown here is derived from an EMBL/GenBank/DDBJ whole genome shotgun (WGS) entry which is preliminary data.</text>
</comment>
<dbReference type="GO" id="GO:0005886">
    <property type="term" value="C:plasma membrane"/>
    <property type="evidence" value="ECO:0007669"/>
    <property type="project" value="UniProtKB-SubCell"/>
</dbReference>
<feature type="transmembrane region" description="Helical" evidence="6">
    <location>
        <begin position="52"/>
        <end position="75"/>
    </location>
</feature>
<evidence type="ECO:0000256" key="5">
    <source>
        <dbReference type="SAM" id="MobiDB-lite"/>
    </source>
</evidence>
<keyword evidence="2 6" id="KW-0812">Transmembrane</keyword>
<feature type="transmembrane region" description="Helical" evidence="6">
    <location>
        <begin position="336"/>
        <end position="358"/>
    </location>
</feature>
<feature type="transmembrane region" description="Helical" evidence="6">
    <location>
        <begin position="141"/>
        <end position="159"/>
    </location>
</feature>
<keyword evidence="4 6" id="KW-0472">Membrane</keyword>
<feature type="region of interest" description="Disordered" evidence="5">
    <location>
        <begin position="445"/>
        <end position="465"/>
    </location>
</feature>
<accession>A0A8J3IJV0</accession>
<keyword evidence="9" id="KW-1185">Reference proteome</keyword>
<dbReference type="InterPro" id="IPR011701">
    <property type="entry name" value="MFS"/>
</dbReference>
<dbReference type="EMBL" id="BNJK01000001">
    <property type="protein sequence ID" value="GHO92115.1"/>
    <property type="molecule type" value="Genomic_DNA"/>
</dbReference>
<feature type="transmembrane region" description="Helical" evidence="6">
    <location>
        <begin position="412"/>
        <end position="434"/>
    </location>
</feature>
<dbReference type="Pfam" id="PF07690">
    <property type="entry name" value="MFS_1"/>
    <property type="match status" value="2"/>
</dbReference>
<reference evidence="8" key="1">
    <citation type="submission" date="2020-10" db="EMBL/GenBank/DDBJ databases">
        <title>Taxonomic study of unclassified bacteria belonging to the class Ktedonobacteria.</title>
        <authorList>
            <person name="Yabe S."/>
            <person name="Wang C.M."/>
            <person name="Zheng Y."/>
            <person name="Sakai Y."/>
            <person name="Cavaletti L."/>
            <person name="Monciardini P."/>
            <person name="Donadio S."/>
        </authorList>
    </citation>
    <scope>NUCLEOTIDE SEQUENCE</scope>
    <source>
        <strain evidence="8">ID150040</strain>
    </source>
</reference>
<proteinExistence type="predicted"/>
<feature type="domain" description="Major facilitator superfamily (MFS) profile" evidence="7">
    <location>
        <begin position="17"/>
        <end position="440"/>
    </location>
</feature>
<gene>
    <name evidence="8" type="ORF">KSF_021630</name>
</gene>
<dbReference type="AlphaFoldDB" id="A0A8J3IJV0"/>
<dbReference type="PROSITE" id="PS50850">
    <property type="entry name" value="MFS"/>
    <property type="match status" value="1"/>
</dbReference>
<protein>
    <recommendedName>
        <fullName evidence="7">Major facilitator superfamily (MFS) profile domain-containing protein</fullName>
    </recommendedName>
</protein>
<feature type="transmembrane region" description="Helical" evidence="6">
    <location>
        <begin position="196"/>
        <end position="215"/>
    </location>
</feature>
<evidence type="ECO:0000256" key="1">
    <source>
        <dbReference type="ARBA" id="ARBA00004651"/>
    </source>
</evidence>
<feature type="transmembrane region" description="Helical" evidence="6">
    <location>
        <begin position="82"/>
        <end position="101"/>
    </location>
</feature>
<dbReference type="GO" id="GO:0022857">
    <property type="term" value="F:transmembrane transporter activity"/>
    <property type="evidence" value="ECO:0007669"/>
    <property type="project" value="InterPro"/>
</dbReference>
<sequence length="465" mass="50637">MFLLVEYVREFGRFQRNARLYLISNALSGVTLGIILVLYNLYLTALGYRPDFIGLVLFILTLGVGIAIFPAGVCVDRFGGKAILIWSSVAIGICGTGQMLFRQPGPLLVSSFLVGVASAFVYVVNAPFLTTNSTPAERAHLFSLNIVLTLATTVLGELLGGVLPLWFRTVSWLMAPFPAWFSWALASEPEPRSYQLALLLAGIIAAPSFLPLFLMSNDRPSPPTLTAPERVRDRMPLQQRVRLTLTQWRGETSLPALLVSPIVVLTVVQVLVGLGAGLFIPYFNLYFVHYLGATSALFGVIDGGANAFNALLTLLAPLLAARMGKINTITFTRMISVPLLLIIGFSHFLPLVIVLYFLRQGTMDMAVGLFQVFSMEAISKQHRGLANSVYQVAGQSASAISTPLGGLIIARIGYPPVFVAAAILYVIAISLLYFRFRHDEKRDEPGVEQVESADSINHSDISSPI</sequence>
<evidence type="ECO:0000256" key="2">
    <source>
        <dbReference type="ARBA" id="ARBA00022692"/>
    </source>
</evidence>
<dbReference type="Gene3D" id="1.20.1250.20">
    <property type="entry name" value="MFS general substrate transporter like domains"/>
    <property type="match status" value="2"/>
</dbReference>
<feature type="transmembrane region" description="Helical" evidence="6">
    <location>
        <begin position="20"/>
        <end position="40"/>
    </location>
</feature>
<evidence type="ECO:0000313" key="8">
    <source>
        <dbReference type="EMBL" id="GHO92115.1"/>
    </source>
</evidence>
<feature type="compositionally biased region" description="Polar residues" evidence="5">
    <location>
        <begin position="452"/>
        <end position="465"/>
    </location>
</feature>
<evidence type="ECO:0000256" key="6">
    <source>
        <dbReference type="SAM" id="Phobius"/>
    </source>
</evidence>
<feature type="transmembrane region" description="Helical" evidence="6">
    <location>
        <begin position="107"/>
        <end position="129"/>
    </location>
</feature>
<organism evidence="8 9">
    <name type="scientific">Reticulibacter mediterranei</name>
    <dbReference type="NCBI Taxonomy" id="2778369"/>
    <lineage>
        <taxon>Bacteria</taxon>
        <taxon>Bacillati</taxon>
        <taxon>Chloroflexota</taxon>
        <taxon>Ktedonobacteria</taxon>
        <taxon>Ktedonobacterales</taxon>
        <taxon>Reticulibacteraceae</taxon>
        <taxon>Reticulibacter</taxon>
    </lineage>
</organism>
<dbReference type="InterPro" id="IPR036259">
    <property type="entry name" value="MFS_trans_sf"/>
</dbReference>
<feature type="transmembrane region" description="Helical" evidence="6">
    <location>
        <begin position="254"/>
        <end position="276"/>
    </location>
</feature>
<evidence type="ECO:0000256" key="4">
    <source>
        <dbReference type="ARBA" id="ARBA00023136"/>
    </source>
</evidence>